<evidence type="ECO:0000256" key="3">
    <source>
        <dbReference type="HAMAP-Rule" id="MF_00187"/>
    </source>
</evidence>
<dbReference type="STRING" id="1224163.B841_02600"/>
<dbReference type="Gene3D" id="3.10.20.10">
    <property type="match status" value="1"/>
</dbReference>
<dbReference type="GO" id="GO:0006777">
    <property type="term" value="P:Mo-molybdopterin cofactor biosynthetic process"/>
    <property type="evidence" value="ECO:0007669"/>
    <property type="project" value="UniProtKB-UniRule"/>
</dbReference>
<dbReference type="KEGG" id="cmd:B841_02600"/>
<dbReference type="EMBL" id="CP003924">
    <property type="protein sequence ID" value="AGS34003.1"/>
    <property type="molecule type" value="Genomic_DNA"/>
</dbReference>
<dbReference type="eggNOG" id="COG1526">
    <property type="taxonomic scope" value="Bacteria"/>
</dbReference>
<keyword evidence="2 3" id="KW-0501">Molybdenum cofactor biosynthesis</keyword>
<gene>
    <name evidence="3" type="primary">fdhD</name>
    <name evidence="4" type="ORF">B841_02600</name>
</gene>
<evidence type="ECO:0000313" key="4">
    <source>
        <dbReference type="EMBL" id="AGS34003.1"/>
    </source>
</evidence>
<dbReference type="HOGENOM" id="CLU_056887_3_0_11"/>
<dbReference type="Pfam" id="PF02634">
    <property type="entry name" value="FdhD-NarQ"/>
    <property type="match status" value="1"/>
</dbReference>
<dbReference type="PATRIC" id="fig|1224163.3.peg.524"/>
<feature type="binding site" evidence="3">
    <location>
        <begin position="263"/>
        <end position="268"/>
    </location>
    <ligand>
        <name>Mo-bis(molybdopterin guanine dinucleotide)</name>
        <dbReference type="ChEBI" id="CHEBI:60539"/>
    </ligand>
</feature>
<dbReference type="GO" id="GO:0097163">
    <property type="term" value="F:sulfur carrier activity"/>
    <property type="evidence" value="ECO:0007669"/>
    <property type="project" value="UniProtKB-UniRule"/>
</dbReference>
<comment type="similarity">
    <text evidence="3">Belongs to the FdhD family.</text>
</comment>
<dbReference type="GO" id="GO:0005737">
    <property type="term" value="C:cytoplasm"/>
    <property type="evidence" value="ECO:0007669"/>
    <property type="project" value="UniProtKB-SubCell"/>
</dbReference>
<dbReference type="Gene3D" id="3.40.140.10">
    <property type="entry name" value="Cytidine Deaminase, domain 2"/>
    <property type="match status" value="1"/>
</dbReference>
<dbReference type="OrthoDB" id="3197277at2"/>
<dbReference type="InterPro" id="IPR016193">
    <property type="entry name" value="Cytidine_deaminase-like"/>
</dbReference>
<dbReference type="NCBIfam" id="TIGR00129">
    <property type="entry name" value="fdhD_narQ"/>
    <property type="match status" value="1"/>
</dbReference>
<evidence type="ECO:0000256" key="2">
    <source>
        <dbReference type="ARBA" id="ARBA00023150"/>
    </source>
</evidence>
<protein>
    <recommendedName>
        <fullName evidence="3">Sulfur carrier protein FdhD</fullName>
    </recommendedName>
</protein>
<keyword evidence="1 3" id="KW-0963">Cytoplasm</keyword>
<sequence>MSRISQSYPVTKVTFDDGVEGDYTVDTRGDMVSVEEPLELRVNGTTITTTMRTPGNDLELVHGFLHAEGHIVEAGQIDNARYCGGATGPNGENTYNLIEAELSRDVLPLSLDSIRLTTTTSACGVCGSTSIDSIMDKRRHPLTPVRLDPRVIVSLPEKLRAQQKQFRRTGGIHAAGAFTLDGEPIVVREDVGRHNAADKVIGHLLMNDMLPAEDVILVMSSRASFELVQKAVMAGIPALVAVSAASSLAVDLARETGMSLTGFTRENRFNLYSGELAEKAAAEQSSEAASRS</sequence>
<dbReference type="Proteomes" id="UP000015388">
    <property type="component" value="Chromosome"/>
</dbReference>
<proteinExistence type="inferred from homology"/>
<dbReference type="RefSeq" id="WP_020933937.1">
    <property type="nucleotide sequence ID" value="NC_021915.1"/>
</dbReference>
<feature type="active site" description="Cysteine persulfide intermediate" evidence="3">
    <location>
        <position position="123"/>
    </location>
</feature>
<dbReference type="GO" id="GO:0016783">
    <property type="term" value="F:sulfurtransferase activity"/>
    <property type="evidence" value="ECO:0007669"/>
    <property type="project" value="InterPro"/>
</dbReference>
<accession>S5TH61</accession>
<comment type="function">
    <text evidence="3">Required for formate dehydrogenase (FDH) activity. Acts as a sulfur carrier protein that transfers sulfur from IscS to the molybdenum cofactor prior to its insertion into FDH.</text>
</comment>
<dbReference type="SUPFAM" id="SSF53927">
    <property type="entry name" value="Cytidine deaminase-like"/>
    <property type="match status" value="1"/>
</dbReference>
<comment type="subcellular location">
    <subcellularLocation>
        <location evidence="3">Cytoplasm</location>
    </subcellularLocation>
</comment>
<name>S5TH61_9CORY</name>
<dbReference type="AlphaFoldDB" id="S5TH61"/>
<dbReference type="PIRSF" id="PIRSF015626">
    <property type="entry name" value="FdhD"/>
    <property type="match status" value="1"/>
</dbReference>
<dbReference type="NCBIfam" id="NF001943">
    <property type="entry name" value="PRK00724.1-2"/>
    <property type="match status" value="1"/>
</dbReference>
<dbReference type="HAMAP" id="MF_00187">
    <property type="entry name" value="FdhD"/>
    <property type="match status" value="1"/>
</dbReference>
<reference evidence="4 5" key="1">
    <citation type="submission" date="2012-11" db="EMBL/GenBank/DDBJ databases">
        <title>The complete genome sequence of Corynebacterium maris Coryn-1 (=DSM 45190).</title>
        <authorList>
            <person name="Schaffert L."/>
            <person name="Albersmeier A."/>
            <person name="Kalinowski J."/>
            <person name="Ruckert C."/>
        </authorList>
    </citation>
    <scope>NUCLEOTIDE SEQUENCE [LARGE SCALE GENOMIC DNA]</scope>
    <source>
        <strain evidence="5">Coryn-1</strain>
    </source>
</reference>
<keyword evidence="5" id="KW-1185">Reference proteome</keyword>
<dbReference type="PANTHER" id="PTHR30592">
    <property type="entry name" value="FORMATE DEHYDROGENASE"/>
    <property type="match status" value="1"/>
</dbReference>
<dbReference type="PANTHER" id="PTHR30592:SF1">
    <property type="entry name" value="SULFUR CARRIER PROTEIN FDHD"/>
    <property type="match status" value="1"/>
</dbReference>
<evidence type="ECO:0000313" key="5">
    <source>
        <dbReference type="Proteomes" id="UP000015388"/>
    </source>
</evidence>
<evidence type="ECO:0000256" key="1">
    <source>
        <dbReference type="ARBA" id="ARBA00022490"/>
    </source>
</evidence>
<organism evidence="4 5">
    <name type="scientific">Corynebacterium maris DSM 45190</name>
    <dbReference type="NCBI Taxonomy" id="1224163"/>
    <lineage>
        <taxon>Bacteria</taxon>
        <taxon>Bacillati</taxon>
        <taxon>Actinomycetota</taxon>
        <taxon>Actinomycetes</taxon>
        <taxon>Mycobacteriales</taxon>
        <taxon>Corynebacteriaceae</taxon>
        <taxon>Corynebacterium</taxon>
    </lineage>
</organism>
<dbReference type="InterPro" id="IPR003786">
    <property type="entry name" value="FdhD"/>
</dbReference>